<keyword evidence="2" id="KW-0663">Pyridoxal phosphate</keyword>
<name>A0A1T4SXN6_9BACT</name>
<feature type="domain" description="Alanine racemase N-terminal" evidence="4">
    <location>
        <begin position="8"/>
        <end position="224"/>
    </location>
</feature>
<proteinExistence type="predicted"/>
<dbReference type="STRING" id="634771.SAMN04488128_103702"/>
<dbReference type="GO" id="GO:0005829">
    <property type="term" value="C:cytosol"/>
    <property type="evidence" value="ECO:0007669"/>
    <property type="project" value="TreeGrafter"/>
</dbReference>
<dbReference type="SUPFAM" id="SSF51419">
    <property type="entry name" value="PLP-binding barrel"/>
    <property type="match status" value="1"/>
</dbReference>
<sequence length="376" mass="42521">MAFITLNQHKLRENFNHLNDLFSSYNIEWSIVAKVFCGNKKYLNELIQLGIRQICDSRIDNLETIKSIKPDIETVFIKPPAKRNVARIVKFADISFNTEYETIKMLSVEAVKQDKIHKIVIMLELGELREGVMREQFVDFYAKVFRLPNIKVVGIGTNLTCMYGVLPNHDKLIQLCLYKQLIEAKFNKVIPYISGGASVTVPLIYKDLLPAGINHFRIGETLFLGTDVYHSRSFEHMHNDVFKLYAEIIELNEKPAIPSGELGQNLAGQTMSFQDTLQGTLSCRAIVDIGLLDVEDGHIRPVNRDMQIVGASSDMIVVDLGPNITGLKVGSLIEFEMDYMGLLRIMNSAYVDKRIDEGTFFYPGEAFEASTLLSVN</sequence>
<dbReference type="PANTHER" id="PTHR30511">
    <property type="entry name" value="ALANINE RACEMASE"/>
    <property type="match status" value="1"/>
</dbReference>
<dbReference type="InterPro" id="IPR000821">
    <property type="entry name" value="Ala_racemase"/>
</dbReference>
<evidence type="ECO:0000313" key="5">
    <source>
        <dbReference type="EMBL" id="SKA32688.1"/>
    </source>
</evidence>
<dbReference type="InterPro" id="IPR001608">
    <property type="entry name" value="Ala_racemase_N"/>
</dbReference>
<dbReference type="Pfam" id="PF01168">
    <property type="entry name" value="Ala_racemase_N"/>
    <property type="match status" value="1"/>
</dbReference>
<keyword evidence="3" id="KW-0413">Isomerase</keyword>
<gene>
    <name evidence="5" type="ORF">SAMN04488128_103702</name>
</gene>
<accession>A0A1T4SXN6</accession>
<dbReference type="OrthoDB" id="504078at2"/>
<dbReference type="Gene3D" id="3.20.20.10">
    <property type="entry name" value="Alanine racemase"/>
    <property type="match status" value="1"/>
</dbReference>
<evidence type="ECO:0000256" key="2">
    <source>
        <dbReference type="ARBA" id="ARBA00022898"/>
    </source>
</evidence>
<organism evidence="5 6">
    <name type="scientific">Chitinophaga eiseniae</name>
    <dbReference type="NCBI Taxonomy" id="634771"/>
    <lineage>
        <taxon>Bacteria</taxon>
        <taxon>Pseudomonadati</taxon>
        <taxon>Bacteroidota</taxon>
        <taxon>Chitinophagia</taxon>
        <taxon>Chitinophagales</taxon>
        <taxon>Chitinophagaceae</taxon>
        <taxon>Chitinophaga</taxon>
    </lineage>
</organism>
<dbReference type="EMBL" id="FUWZ01000003">
    <property type="protein sequence ID" value="SKA32688.1"/>
    <property type="molecule type" value="Genomic_DNA"/>
</dbReference>
<dbReference type="PANTHER" id="PTHR30511:SF3">
    <property type="entry name" value="LYSINE RACEMASE"/>
    <property type="match status" value="1"/>
</dbReference>
<keyword evidence="6" id="KW-1185">Reference proteome</keyword>
<evidence type="ECO:0000256" key="3">
    <source>
        <dbReference type="ARBA" id="ARBA00023235"/>
    </source>
</evidence>
<dbReference type="RefSeq" id="WP_078671028.1">
    <property type="nucleotide sequence ID" value="NZ_FUWZ01000003.1"/>
</dbReference>
<dbReference type="AlphaFoldDB" id="A0A1T4SXN6"/>
<dbReference type="GO" id="GO:0030170">
    <property type="term" value="F:pyridoxal phosphate binding"/>
    <property type="evidence" value="ECO:0007669"/>
    <property type="project" value="TreeGrafter"/>
</dbReference>
<dbReference type="GO" id="GO:0008784">
    <property type="term" value="F:alanine racemase activity"/>
    <property type="evidence" value="ECO:0007669"/>
    <property type="project" value="TreeGrafter"/>
</dbReference>
<evidence type="ECO:0000256" key="1">
    <source>
        <dbReference type="ARBA" id="ARBA00001933"/>
    </source>
</evidence>
<dbReference type="InterPro" id="IPR029066">
    <property type="entry name" value="PLP-binding_barrel"/>
</dbReference>
<evidence type="ECO:0000259" key="4">
    <source>
        <dbReference type="Pfam" id="PF01168"/>
    </source>
</evidence>
<reference evidence="6" key="1">
    <citation type="submission" date="2017-02" db="EMBL/GenBank/DDBJ databases">
        <authorList>
            <person name="Varghese N."/>
            <person name="Submissions S."/>
        </authorList>
    </citation>
    <scope>NUCLEOTIDE SEQUENCE [LARGE SCALE GENOMIC DNA]</scope>
    <source>
        <strain evidence="6">DSM 22224</strain>
    </source>
</reference>
<protein>
    <submittedName>
        <fullName evidence="5">Predicted amino acid racemase</fullName>
    </submittedName>
</protein>
<dbReference type="Proteomes" id="UP000190367">
    <property type="component" value="Unassembled WGS sequence"/>
</dbReference>
<comment type="cofactor">
    <cofactor evidence="1">
        <name>pyridoxal 5'-phosphate</name>
        <dbReference type="ChEBI" id="CHEBI:597326"/>
    </cofactor>
</comment>
<evidence type="ECO:0000313" key="6">
    <source>
        <dbReference type="Proteomes" id="UP000190367"/>
    </source>
</evidence>